<dbReference type="EMBL" id="LNGD01000060">
    <property type="protein sequence ID" value="KYC51631.1"/>
    <property type="molecule type" value="Genomic_DNA"/>
</dbReference>
<dbReference type="AlphaFoldDB" id="A0A150J343"/>
<dbReference type="PANTHER" id="PTHR43449:SF1">
    <property type="entry name" value="POLYMERASE BETA NUCLEOTIDYLTRANSFERASE DOMAIN-CONTAINING PROTEIN"/>
    <property type="match status" value="1"/>
</dbReference>
<dbReference type="InterPro" id="IPR041633">
    <property type="entry name" value="Polbeta"/>
</dbReference>
<evidence type="ECO:0000259" key="1">
    <source>
        <dbReference type="Pfam" id="PF18765"/>
    </source>
</evidence>
<dbReference type="Gene3D" id="3.30.460.10">
    <property type="entry name" value="Beta Polymerase, domain 2"/>
    <property type="match status" value="1"/>
</dbReference>
<dbReference type="SUPFAM" id="SSF81301">
    <property type="entry name" value="Nucleotidyltransferase"/>
    <property type="match status" value="1"/>
</dbReference>
<dbReference type="CDD" id="cd05403">
    <property type="entry name" value="NT_KNTase_like"/>
    <property type="match status" value="1"/>
</dbReference>
<gene>
    <name evidence="2" type="ORF">AMQ74_01056</name>
</gene>
<reference evidence="2 3" key="1">
    <citation type="journal article" date="2016" name="ISME J.">
        <title>Chasing the elusive Euryarchaeota class WSA2: genomes reveal a uniquely fastidious methyl-reducing methanogen.</title>
        <authorList>
            <person name="Nobu M.K."/>
            <person name="Narihiro T."/>
            <person name="Kuroda K."/>
            <person name="Mei R."/>
            <person name="Liu W.T."/>
        </authorList>
    </citation>
    <scope>NUCLEOTIDE SEQUENCE [LARGE SCALE GENOMIC DNA]</scope>
    <source>
        <strain evidence="2">U1lsi0528_Bin089</strain>
    </source>
</reference>
<feature type="domain" description="Polymerase beta nucleotidyltransferase" evidence="1">
    <location>
        <begin position="15"/>
        <end position="82"/>
    </location>
</feature>
<organism evidence="2 3">
    <name type="scientific">Candidatus Methanofastidiosum methylothiophilum</name>
    <dbReference type="NCBI Taxonomy" id="1705564"/>
    <lineage>
        <taxon>Archaea</taxon>
        <taxon>Methanobacteriati</taxon>
        <taxon>Methanobacteriota</taxon>
        <taxon>Stenosarchaea group</taxon>
        <taxon>Candidatus Methanofastidiosia</taxon>
        <taxon>Candidatus Methanofastidiosales</taxon>
        <taxon>Candidatus Methanofastidiosaceae</taxon>
        <taxon>Candidatus Methanofastidiosum</taxon>
    </lineage>
</organism>
<dbReference type="Proteomes" id="UP000075578">
    <property type="component" value="Unassembled WGS sequence"/>
</dbReference>
<comment type="caution">
    <text evidence="2">The sequence shown here is derived from an EMBL/GenBank/DDBJ whole genome shotgun (WGS) entry which is preliminary data.</text>
</comment>
<evidence type="ECO:0000313" key="3">
    <source>
        <dbReference type="Proteomes" id="UP000075578"/>
    </source>
</evidence>
<proteinExistence type="predicted"/>
<evidence type="ECO:0000313" key="2">
    <source>
        <dbReference type="EMBL" id="KYC51631.1"/>
    </source>
</evidence>
<accession>A0A150J343</accession>
<sequence>MSDPLIDKFQKEAVPIIIKEFKPNRLILFGSRIKGNVRADSDIDVILISPFFENIKSVNRMSIFLKKVPFKKHIDYLCYTNEEFNIIQEESGIIQSALKNSLDVEV</sequence>
<dbReference type="Pfam" id="PF18765">
    <property type="entry name" value="Polbeta"/>
    <property type="match status" value="1"/>
</dbReference>
<dbReference type="InterPro" id="IPR043519">
    <property type="entry name" value="NT_sf"/>
</dbReference>
<name>A0A150J343_9EURY</name>
<protein>
    <recommendedName>
        <fullName evidence="1">Polymerase beta nucleotidyltransferase domain-containing protein</fullName>
    </recommendedName>
</protein>
<dbReference type="PANTHER" id="PTHR43449">
    <property type="entry name" value="NUCLEOTIDYLTRANSFERASE"/>
    <property type="match status" value="1"/>
</dbReference>